<evidence type="ECO:0000256" key="3">
    <source>
        <dbReference type="ARBA" id="ARBA00022692"/>
    </source>
</evidence>
<reference evidence="6 7" key="1">
    <citation type="journal article" date="2015" name="BMC Genomics">
        <title>Transcriptome analysis of thermophilic methylotrophic Bacillus methanolicus MGA3 using RNA-sequencing provides detailed insights into its previously uncharted transcriptional landscape.</title>
        <authorList>
            <person name="Irla M."/>
            <person name="Neshat A."/>
            <person name="Brautaset T."/>
            <person name="Ruckert C."/>
            <person name="Kalinowski J."/>
            <person name="Wendisch V.F."/>
        </authorList>
    </citation>
    <scope>NUCLEOTIDE SEQUENCE [LARGE SCALE GENOMIC DNA]</scope>
    <source>
        <strain evidence="7">MGA3 / ATCC 53907</strain>
        <plasmid evidence="7">Plasmid pBM69</plasmid>
    </source>
</reference>
<accession>I3DTE8</accession>
<dbReference type="RefSeq" id="WP_003349849.1">
    <property type="nucleotide sequence ID" value="NZ_ADWW01000012.1"/>
</dbReference>
<sequence>MLTIETDEKRFAFITAQKLIVRSITAPEVEFSVIGPKEAFVESIDQNLNLICKRVPVKELVIESLSVGNISKTKVAILYIDGIADRENVDFAVC</sequence>
<evidence type="ECO:0000256" key="4">
    <source>
        <dbReference type="ARBA" id="ARBA00022989"/>
    </source>
</evidence>
<dbReference type="HOGENOM" id="CLU_2380256_0_0_9"/>
<keyword evidence="4" id="KW-1133">Transmembrane helix</keyword>
<dbReference type="Proteomes" id="UP000027602">
    <property type="component" value="Plasmid pBM69"/>
</dbReference>
<name>I3DTE8_BACMM</name>
<dbReference type="AlphaFoldDB" id="I3DTE8"/>
<dbReference type="EMBL" id="CP007740">
    <property type="protein sequence ID" value="AIE61754.1"/>
    <property type="molecule type" value="Genomic_DNA"/>
</dbReference>
<dbReference type="KEGG" id="bmet:BMMGA3_17035"/>
<dbReference type="eggNOG" id="COG0619">
    <property type="taxonomic scope" value="Bacteria"/>
</dbReference>
<keyword evidence="7" id="KW-1185">Reference proteome</keyword>
<dbReference type="InterPro" id="IPR004995">
    <property type="entry name" value="Spore_Ger"/>
</dbReference>
<geneLocation type="plasmid" evidence="6 7">
    <name>pBM69</name>
</geneLocation>
<protein>
    <submittedName>
        <fullName evidence="6">Uncharacterized protein</fullName>
    </submittedName>
</protein>
<gene>
    <name evidence="6" type="ORF">BMMGA3_17035</name>
</gene>
<comment type="subcellular location">
    <subcellularLocation>
        <location evidence="1">Membrane</location>
        <topology evidence="1">Multi-pass membrane protein</topology>
    </subcellularLocation>
</comment>
<evidence type="ECO:0000256" key="1">
    <source>
        <dbReference type="ARBA" id="ARBA00004141"/>
    </source>
</evidence>
<dbReference type="PANTHER" id="PTHR22550:SF5">
    <property type="entry name" value="LEUCINE ZIPPER PROTEIN 4"/>
    <property type="match status" value="1"/>
</dbReference>
<organism evidence="6 7">
    <name type="scientific">Bacillus methanolicus (strain MGA3 / ATCC 53907)</name>
    <dbReference type="NCBI Taxonomy" id="796606"/>
    <lineage>
        <taxon>Bacteria</taxon>
        <taxon>Bacillati</taxon>
        <taxon>Bacillota</taxon>
        <taxon>Bacilli</taxon>
        <taxon>Bacillales</taxon>
        <taxon>Bacillaceae</taxon>
        <taxon>Bacillus</taxon>
    </lineage>
</organism>
<comment type="similarity">
    <text evidence="2">Belongs to the GerABKA family.</text>
</comment>
<dbReference type="GO" id="GO:0009847">
    <property type="term" value="P:spore germination"/>
    <property type="evidence" value="ECO:0007669"/>
    <property type="project" value="InterPro"/>
</dbReference>
<dbReference type="InterPro" id="IPR050768">
    <property type="entry name" value="UPF0353/GerABKA_families"/>
</dbReference>
<evidence type="ECO:0000256" key="5">
    <source>
        <dbReference type="ARBA" id="ARBA00023136"/>
    </source>
</evidence>
<proteinExistence type="inferred from homology"/>
<evidence type="ECO:0000313" key="6">
    <source>
        <dbReference type="EMBL" id="AIE61754.1"/>
    </source>
</evidence>
<dbReference type="Pfam" id="PF03323">
    <property type="entry name" value="GerA"/>
    <property type="match status" value="1"/>
</dbReference>
<keyword evidence="5" id="KW-0472">Membrane</keyword>
<dbReference type="PANTHER" id="PTHR22550">
    <property type="entry name" value="SPORE GERMINATION PROTEIN"/>
    <property type="match status" value="1"/>
</dbReference>
<evidence type="ECO:0000256" key="2">
    <source>
        <dbReference type="ARBA" id="ARBA00005278"/>
    </source>
</evidence>
<keyword evidence="6" id="KW-0614">Plasmid</keyword>
<dbReference type="GO" id="GO:0016020">
    <property type="term" value="C:membrane"/>
    <property type="evidence" value="ECO:0007669"/>
    <property type="project" value="UniProtKB-SubCell"/>
</dbReference>
<keyword evidence="3" id="KW-0812">Transmembrane</keyword>
<evidence type="ECO:0000313" key="7">
    <source>
        <dbReference type="Proteomes" id="UP000027602"/>
    </source>
</evidence>